<gene>
    <name evidence="1" type="ORF">A361_10425</name>
</gene>
<organism evidence="1 2">
    <name type="scientific">Cytobacillus oceanisediminis 2691</name>
    <dbReference type="NCBI Taxonomy" id="1196031"/>
    <lineage>
        <taxon>Bacteria</taxon>
        <taxon>Bacillati</taxon>
        <taxon>Bacillota</taxon>
        <taxon>Bacilli</taxon>
        <taxon>Bacillales</taxon>
        <taxon>Bacillaceae</taxon>
        <taxon>Cytobacillus</taxon>
    </lineage>
</organism>
<name>A0A160M9Z8_9BACI</name>
<protein>
    <recommendedName>
        <fullName evidence="3">DUF5659 domain-containing protein</fullName>
    </recommendedName>
</protein>
<evidence type="ECO:0000313" key="2">
    <source>
        <dbReference type="Proteomes" id="UP000077856"/>
    </source>
</evidence>
<reference evidence="1 2" key="1">
    <citation type="submission" date="2016-04" db="EMBL/GenBank/DDBJ databases">
        <title>Complete genome sequence of Bacillus oceanisediminis strain 2691.</title>
        <authorList>
            <person name="Jeong H."/>
            <person name="Kim H.J."/>
            <person name="Lee D.-W."/>
        </authorList>
    </citation>
    <scope>NUCLEOTIDE SEQUENCE [LARGE SCALE GENOMIC DNA]</scope>
    <source>
        <strain evidence="1 2">2691</strain>
    </source>
</reference>
<dbReference type="Proteomes" id="UP000077856">
    <property type="component" value="Chromosome"/>
</dbReference>
<sequence length="60" mass="7108">MTLTRSNFFYCYKKHVSDWLTSQGVPFIHIGQEPKSGKIYSLYFINEELQTALEQYKLSK</sequence>
<dbReference type="KEGG" id="bon:A361_10425"/>
<dbReference type="EMBL" id="CP015506">
    <property type="protein sequence ID" value="AND39530.1"/>
    <property type="molecule type" value="Genomic_DNA"/>
</dbReference>
<accession>A0A160M9Z8</accession>
<evidence type="ECO:0008006" key="3">
    <source>
        <dbReference type="Google" id="ProtNLM"/>
    </source>
</evidence>
<dbReference type="AlphaFoldDB" id="A0A160M9Z8"/>
<evidence type="ECO:0000313" key="1">
    <source>
        <dbReference type="EMBL" id="AND39530.1"/>
    </source>
</evidence>
<proteinExistence type="predicted"/>